<name>A0A6C0Y631_9GAMM</name>
<geneLocation type="plasmid" evidence="3">
    <name>pb18-1</name>
</geneLocation>
<feature type="coiled-coil region" evidence="1">
    <location>
        <begin position="69"/>
        <end position="131"/>
    </location>
</feature>
<dbReference type="RefSeq" id="WP_163146342.1">
    <property type="nucleotide sequence ID" value="NZ_CP044456.1"/>
</dbReference>
<reference evidence="2 3" key="1">
    <citation type="submission" date="2019-09" db="EMBL/GenBank/DDBJ databases">
        <title>Non-baumannii Acinetobacter spp. carrying blaNDM-1 isolated in China.</title>
        <authorList>
            <person name="Cui C."/>
            <person name="Chen C."/>
            <person name="Sun J."/>
            <person name="Liu Y."/>
        </authorList>
    </citation>
    <scope>NUCLEOTIDE SEQUENCE [LARGE SCALE GENOMIC DNA]</scope>
    <source>
        <strain evidence="2 3">B18</strain>
        <plasmid evidence="3">pb18-1</plasmid>
    </source>
</reference>
<dbReference type="Proteomes" id="UP000503440">
    <property type="component" value="Plasmid pB18-1"/>
</dbReference>
<keyword evidence="2" id="KW-0614">Plasmid</keyword>
<evidence type="ECO:0000313" key="2">
    <source>
        <dbReference type="EMBL" id="QIC71684.1"/>
    </source>
</evidence>
<dbReference type="AlphaFoldDB" id="A0A6C0Y631"/>
<gene>
    <name evidence="2" type="ORF">FSC09_14915</name>
</gene>
<evidence type="ECO:0000256" key="1">
    <source>
        <dbReference type="SAM" id="Coils"/>
    </source>
</evidence>
<proteinExistence type="predicted"/>
<dbReference type="EMBL" id="CP044456">
    <property type="protein sequence ID" value="QIC71684.1"/>
    <property type="molecule type" value="Genomic_DNA"/>
</dbReference>
<sequence length="220" mass="24837">MSNFNYANNIFAVQEAVNNCAMEILNAHADYEHGRSVRKQAQANDDEYNELVDAYNVLLAKAKKLAQFHREAQNNNASLQEHISTISQQYNELVDDNQNLSNAFSQKDDEIQSLKAQLKIKDQELQKSKAKVKNLGETVFTFTLVNTILSTQTTALKNVLGSWENGKIYQKQGFINALKEAAKKVDFAKNQVPTTNSVEAFAYLENSNKPLFEKLQNLSL</sequence>
<organism evidence="2 3">
    <name type="scientific">Acinetobacter indicus</name>
    <dbReference type="NCBI Taxonomy" id="756892"/>
    <lineage>
        <taxon>Bacteria</taxon>
        <taxon>Pseudomonadati</taxon>
        <taxon>Pseudomonadota</taxon>
        <taxon>Gammaproteobacteria</taxon>
        <taxon>Moraxellales</taxon>
        <taxon>Moraxellaceae</taxon>
        <taxon>Acinetobacter</taxon>
    </lineage>
</organism>
<protein>
    <submittedName>
        <fullName evidence="2">Uncharacterized protein</fullName>
    </submittedName>
</protein>
<keyword evidence="1" id="KW-0175">Coiled coil</keyword>
<evidence type="ECO:0000313" key="3">
    <source>
        <dbReference type="Proteomes" id="UP000503440"/>
    </source>
</evidence>
<accession>A0A6C0Y631</accession>